<sequence length="153" mass="16852">MHDLLASFGYPGLFLLSFLAATLIPLGSEWLVVAMLLDRHNPFMTVAVATTGNCLGAFTTYLIGRYGGPWLTEKLLRIDTATREKAELFYDRYGSWSLLVSWLPVVGDPLCLVGGILQVGMRRFTLLVLTGKLARYTVVAWLTLRGADLLAKG</sequence>
<dbReference type="InterPro" id="IPR051311">
    <property type="entry name" value="DedA_domain"/>
</dbReference>
<feature type="transmembrane region" description="Helical" evidence="1">
    <location>
        <begin position="43"/>
        <end position="63"/>
    </location>
</feature>
<evidence type="ECO:0000313" key="3">
    <source>
        <dbReference type="EMBL" id="MBT0652155.1"/>
    </source>
</evidence>
<comment type="caution">
    <text evidence="3">The sequence shown here is derived from an EMBL/GenBank/DDBJ whole genome shotgun (WGS) entry which is preliminary data.</text>
</comment>
<evidence type="ECO:0000256" key="1">
    <source>
        <dbReference type="SAM" id="Phobius"/>
    </source>
</evidence>
<dbReference type="EMBL" id="JAHCVK010000001">
    <property type="protein sequence ID" value="MBT0652155.1"/>
    <property type="molecule type" value="Genomic_DNA"/>
</dbReference>
<evidence type="ECO:0000313" key="4">
    <source>
        <dbReference type="Proteomes" id="UP000756860"/>
    </source>
</evidence>
<dbReference type="InterPro" id="IPR032816">
    <property type="entry name" value="VTT_dom"/>
</dbReference>
<evidence type="ECO:0000259" key="2">
    <source>
        <dbReference type="Pfam" id="PF09335"/>
    </source>
</evidence>
<keyword evidence="1" id="KW-1133">Transmembrane helix</keyword>
<dbReference type="PANTHER" id="PTHR42709">
    <property type="entry name" value="ALKALINE PHOSPHATASE LIKE PROTEIN"/>
    <property type="match status" value="1"/>
</dbReference>
<accession>A0ABS5S9V2</accession>
<keyword evidence="4" id="KW-1185">Reference proteome</keyword>
<name>A0ABS5S9V2_9BACT</name>
<feature type="transmembrane region" description="Helical" evidence="1">
    <location>
        <begin position="96"/>
        <end position="117"/>
    </location>
</feature>
<reference evidence="3 4" key="1">
    <citation type="submission" date="2021-05" db="EMBL/GenBank/DDBJ databases">
        <title>The draft genome of Geobacter luticola JCM 17780.</title>
        <authorList>
            <person name="Xu Z."/>
            <person name="Masuda Y."/>
            <person name="Itoh H."/>
            <person name="Senoo K."/>
        </authorList>
    </citation>
    <scope>NUCLEOTIDE SEQUENCE [LARGE SCALE GENOMIC DNA]</scope>
    <source>
        <strain evidence="3 4">JCM 17780</strain>
    </source>
</reference>
<gene>
    <name evidence="3" type="ORF">KI810_03745</name>
</gene>
<protein>
    <submittedName>
        <fullName evidence="3">DedA family protein</fullName>
    </submittedName>
</protein>
<dbReference type="Proteomes" id="UP000756860">
    <property type="component" value="Unassembled WGS sequence"/>
</dbReference>
<dbReference type="Pfam" id="PF09335">
    <property type="entry name" value="VTT_dom"/>
    <property type="match status" value="1"/>
</dbReference>
<feature type="transmembrane region" description="Helical" evidence="1">
    <location>
        <begin position="12"/>
        <end position="36"/>
    </location>
</feature>
<organism evidence="3 4">
    <name type="scientific">Geomobilimonas luticola</name>
    <dbReference type="NCBI Taxonomy" id="1114878"/>
    <lineage>
        <taxon>Bacteria</taxon>
        <taxon>Pseudomonadati</taxon>
        <taxon>Thermodesulfobacteriota</taxon>
        <taxon>Desulfuromonadia</taxon>
        <taxon>Geobacterales</taxon>
        <taxon>Geobacteraceae</taxon>
        <taxon>Geomobilimonas</taxon>
    </lineage>
</organism>
<keyword evidence="1" id="KW-0472">Membrane</keyword>
<keyword evidence="1" id="KW-0812">Transmembrane</keyword>
<proteinExistence type="predicted"/>
<feature type="domain" description="VTT" evidence="2">
    <location>
        <begin position="34"/>
        <end position="140"/>
    </location>
</feature>
<dbReference type="PANTHER" id="PTHR42709:SF4">
    <property type="entry name" value="INNER MEMBRANE PROTEIN YQAA"/>
    <property type="match status" value="1"/>
</dbReference>